<dbReference type="Proteomes" id="UP000237000">
    <property type="component" value="Unassembled WGS sequence"/>
</dbReference>
<evidence type="ECO:0000313" key="2">
    <source>
        <dbReference type="EMBL" id="PON79558.1"/>
    </source>
</evidence>
<keyword evidence="3" id="KW-1185">Reference proteome</keyword>
<dbReference type="AlphaFoldDB" id="A0A2P5E214"/>
<proteinExistence type="predicted"/>
<accession>A0A2P5E214</accession>
<comment type="caution">
    <text evidence="2">The sequence shown here is derived from an EMBL/GenBank/DDBJ whole genome shotgun (WGS) entry which is preliminary data.</text>
</comment>
<name>A0A2P5E214_TREOI</name>
<gene>
    <name evidence="2" type="ORF">TorRG33x02_235670</name>
</gene>
<evidence type="ECO:0000313" key="3">
    <source>
        <dbReference type="Proteomes" id="UP000237000"/>
    </source>
</evidence>
<organism evidence="2 3">
    <name type="scientific">Trema orientale</name>
    <name type="common">Charcoal tree</name>
    <name type="synonym">Celtis orientalis</name>
    <dbReference type="NCBI Taxonomy" id="63057"/>
    <lineage>
        <taxon>Eukaryota</taxon>
        <taxon>Viridiplantae</taxon>
        <taxon>Streptophyta</taxon>
        <taxon>Embryophyta</taxon>
        <taxon>Tracheophyta</taxon>
        <taxon>Spermatophyta</taxon>
        <taxon>Magnoliopsida</taxon>
        <taxon>eudicotyledons</taxon>
        <taxon>Gunneridae</taxon>
        <taxon>Pentapetalae</taxon>
        <taxon>rosids</taxon>
        <taxon>fabids</taxon>
        <taxon>Rosales</taxon>
        <taxon>Cannabaceae</taxon>
        <taxon>Trema</taxon>
    </lineage>
</organism>
<feature type="region of interest" description="Disordered" evidence="1">
    <location>
        <begin position="40"/>
        <end position="79"/>
    </location>
</feature>
<dbReference type="InParanoid" id="A0A2P5E214"/>
<protein>
    <submittedName>
        <fullName evidence="2">Uncharacterized protein</fullName>
    </submittedName>
</protein>
<reference evidence="3" key="1">
    <citation type="submission" date="2016-06" db="EMBL/GenBank/DDBJ databases">
        <title>Parallel loss of symbiosis genes in relatives of nitrogen-fixing non-legume Parasponia.</title>
        <authorList>
            <person name="Van Velzen R."/>
            <person name="Holmer R."/>
            <person name="Bu F."/>
            <person name="Rutten L."/>
            <person name="Van Zeijl A."/>
            <person name="Liu W."/>
            <person name="Santuari L."/>
            <person name="Cao Q."/>
            <person name="Sharma T."/>
            <person name="Shen D."/>
            <person name="Roswanjaya Y."/>
            <person name="Wardhani T."/>
            <person name="Kalhor M.S."/>
            <person name="Jansen J."/>
            <person name="Van den Hoogen J."/>
            <person name="Gungor B."/>
            <person name="Hartog M."/>
            <person name="Hontelez J."/>
            <person name="Verver J."/>
            <person name="Yang W.-C."/>
            <person name="Schijlen E."/>
            <person name="Repin R."/>
            <person name="Schilthuizen M."/>
            <person name="Schranz E."/>
            <person name="Heidstra R."/>
            <person name="Miyata K."/>
            <person name="Fedorova E."/>
            <person name="Kohlen W."/>
            <person name="Bisseling T."/>
            <person name="Smit S."/>
            <person name="Geurts R."/>
        </authorList>
    </citation>
    <scope>NUCLEOTIDE SEQUENCE [LARGE SCALE GENOMIC DNA]</scope>
    <source>
        <strain evidence="3">cv. RG33-2</strain>
    </source>
</reference>
<feature type="compositionally biased region" description="Acidic residues" evidence="1">
    <location>
        <begin position="69"/>
        <end position="79"/>
    </location>
</feature>
<sequence>MGIRPVWARAYLYRGRGPAHWTRPTALLLAHRDMPIQPNTALSIPLMPPPPALSLRYRPQGPVPPSDPEKDEDATDLGS</sequence>
<evidence type="ECO:0000256" key="1">
    <source>
        <dbReference type="SAM" id="MobiDB-lite"/>
    </source>
</evidence>
<dbReference type="EMBL" id="JXTC01000235">
    <property type="protein sequence ID" value="PON79558.1"/>
    <property type="molecule type" value="Genomic_DNA"/>
</dbReference>